<comment type="caution">
    <text evidence="2">The sequence shown here is derived from an EMBL/GenBank/DDBJ whole genome shotgun (WGS) entry which is preliminary data.</text>
</comment>
<dbReference type="InterPro" id="IPR006141">
    <property type="entry name" value="Intein_N"/>
</dbReference>
<evidence type="ECO:0000313" key="3">
    <source>
        <dbReference type="Proteomes" id="UP000177698"/>
    </source>
</evidence>
<sequence>MRLPNELITVTPLSKTVALIMFTLLPIIAFILGMKYQAGLSAFKPTVTPEQKACTMEAKICPDGSYVGRSGPNCEFSPCPTVSNENTGKTFCGGIAGLSCPAGYECQYEGNYPDAGGICVKNYPKPTVSVNSQCCSSDLLQKGYKCAQNCGPPVAREGDSDPGYSCLSPEQYKNRFKFGCPICLSSVTAISTPQGDINVKNIKVGTIVWTLNKKDEKTAQPVIKVSSTQVPKNHEIVYLVLSDGREMYVSPGHPTIDGKTVGQLELGKEYDNSLIVKKELISYAGLKTYDILPAGETGFYWANHILMGSTLK</sequence>
<proteinExistence type="predicted"/>
<evidence type="ECO:0008006" key="4">
    <source>
        <dbReference type="Google" id="ProtNLM"/>
    </source>
</evidence>
<dbReference type="Gene3D" id="2.170.16.10">
    <property type="entry name" value="Hedgehog/Intein (Hint) domain"/>
    <property type="match status" value="1"/>
</dbReference>
<dbReference type="AlphaFoldDB" id="A0A1F7ICZ7"/>
<dbReference type="EMBL" id="MGAG01000014">
    <property type="protein sequence ID" value="OGK41211.1"/>
    <property type="molecule type" value="Genomic_DNA"/>
</dbReference>
<name>A0A1F7ICZ7_9BACT</name>
<keyword evidence="1" id="KW-0472">Membrane</keyword>
<dbReference type="GO" id="GO:0016539">
    <property type="term" value="P:intein-mediated protein splicing"/>
    <property type="evidence" value="ECO:0007669"/>
    <property type="project" value="InterPro"/>
</dbReference>
<organism evidence="2 3">
    <name type="scientific">Candidatus Roizmanbacteria bacterium RIFCSPLOWO2_01_FULL_37_12</name>
    <dbReference type="NCBI Taxonomy" id="1802056"/>
    <lineage>
        <taxon>Bacteria</taxon>
        <taxon>Candidatus Roizmaniibacteriota</taxon>
    </lineage>
</organism>
<reference evidence="2 3" key="1">
    <citation type="journal article" date="2016" name="Nat. Commun.">
        <title>Thousands of microbial genomes shed light on interconnected biogeochemical processes in an aquifer system.</title>
        <authorList>
            <person name="Anantharaman K."/>
            <person name="Brown C.T."/>
            <person name="Hug L.A."/>
            <person name="Sharon I."/>
            <person name="Castelle C.J."/>
            <person name="Probst A.J."/>
            <person name="Thomas B.C."/>
            <person name="Singh A."/>
            <person name="Wilkins M.J."/>
            <person name="Karaoz U."/>
            <person name="Brodie E.L."/>
            <person name="Williams K.H."/>
            <person name="Hubbard S.S."/>
            <person name="Banfield J.F."/>
        </authorList>
    </citation>
    <scope>NUCLEOTIDE SEQUENCE [LARGE SCALE GENOMIC DNA]</scope>
</reference>
<dbReference type="Proteomes" id="UP000177698">
    <property type="component" value="Unassembled WGS sequence"/>
</dbReference>
<keyword evidence="1" id="KW-0812">Transmembrane</keyword>
<dbReference type="InterPro" id="IPR036844">
    <property type="entry name" value="Hint_dom_sf"/>
</dbReference>
<dbReference type="STRING" id="1802056.A2954_00465"/>
<evidence type="ECO:0000256" key="1">
    <source>
        <dbReference type="SAM" id="Phobius"/>
    </source>
</evidence>
<dbReference type="SUPFAM" id="SSF51294">
    <property type="entry name" value="Hedgehog/intein (Hint) domain"/>
    <property type="match status" value="1"/>
</dbReference>
<feature type="transmembrane region" description="Helical" evidence="1">
    <location>
        <begin position="12"/>
        <end position="34"/>
    </location>
</feature>
<dbReference type="PROSITE" id="PS50817">
    <property type="entry name" value="INTEIN_N_TER"/>
    <property type="match status" value="1"/>
</dbReference>
<evidence type="ECO:0000313" key="2">
    <source>
        <dbReference type="EMBL" id="OGK41211.1"/>
    </source>
</evidence>
<accession>A0A1F7ICZ7</accession>
<gene>
    <name evidence="2" type="ORF">A2954_00465</name>
</gene>
<keyword evidence="1" id="KW-1133">Transmembrane helix</keyword>
<protein>
    <recommendedName>
        <fullName evidence="4">Hint domain-containing protein</fullName>
    </recommendedName>
</protein>